<gene>
    <name evidence="1" type="ORF">HPB47_021602</name>
</gene>
<keyword evidence="2" id="KW-1185">Reference proteome</keyword>
<dbReference type="Proteomes" id="UP000805193">
    <property type="component" value="Unassembled WGS sequence"/>
</dbReference>
<evidence type="ECO:0000313" key="2">
    <source>
        <dbReference type="Proteomes" id="UP000805193"/>
    </source>
</evidence>
<reference evidence="1 2" key="1">
    <citation type="journal article" date="2020" name="Cell">
        <title>Large-Scale Comparative Analyses of Tick Genomes Elucidate Their Genetic Diversity and Vector Capacities.</title>
        <authorList>
            <consortium name="Tick Genome and Microbiome Consortium (TIGMIC)"/>
            <person name="Jia N."/>
            <person name="Wang J."/>
            <person name="Shi W."/>
            <person name="Du L."/>
            <person name="Sun Y."/>
            <person name="Zhan W."/>
            <person name="Jiang J.F."/>
            <person name="Wang Q."/>
            <person name="Zhang B."/>
            <person name="Ji P."/>
            <person name="Bell-Sakyi L."/>
            <person name="Cui X.M."/>
            <person name="Yuan T.T."/>
            <person name="Jiang B.G."/>
            <person name="Yang W.F."/>
            <person name="Lam T.T."/>
            <person name="Chang Q.C."/>
            <person name="Ding S.J."/>
            <person name="Wang X.J."/>
            <person name="Zhu J.G."/>
            <person name="Ruan X.D."/>
            <person name="Zhao L."/>
            <person name="Wei J.T."/>
            <person name="Ye R.Z."/>
            <person name="Que T.C."/>
            <person name="Du C.H."/>
            <person name="Zhou Y.H."/>
            <person name="Cheng J.X."/>
            <person name="Dai P.F."/>
            <person name="Guo W.B."/>
            <person name="Han X.H."/>
            <person name="Huang E.J."/>
            <person name="Li L.F."/>
            <person name="Wei W."/>
            <person name="Gao Y.C."/>
            <person name="Liu J.Z."/>
            <person name="Shao H.Z."/>
            <person name="Wang X."/>
            <person name="Wang C.C."/>
            <person name="Yang T.C."/>
            <person name="Huo Q.B."/>
            <person name="Li W."/>
            <person name="Chen H.Y."/>
            <person name="Chen S.E."/>
            <person name="Zhou L.G."/>
            <person name="Ni X.B."/>
            <person name="Tian J.H."/>
            <person name="Sheng Y."/>
            <person name="Liu T."/>
            <person name="Pan Y.S."/>
            <person name="Xia L.Y."/>
            <person name="Li J."/>
            <person name="Zhao F."/>
            <person name="Cao W.C."/>
        </authorList>
    </citation>
    <scope>NUCLEOTIDE SEQUENCE [LARGE SCALE GENOMIC DNA]</scope>
    <source>
        <strain evidence="1">Iper-2018</strain>
    </source>
</reference>
<evidence type="ECO:0000313" key="1">
    <source>
        <dbReference type="EMBL" id="KAG0431662.1"/>
    </source>
</evidence>
<protein>
    <submittedName>
        <fullName evidence="1">Uncharacterized protein</fullName>
    </submittedName>
</protein>
<organism evidence="1 2">
    <name type="scientific">Ixodes persulcatus</name>
    <name type="common">Taiga tick</name>
    <dbReference type="NCBI Taxonomy" id="34615"/>
    <lineage>
        <taxon>Eukaryota</taxon>
        <taxon>Metazoa</taxon>
        <taxon>Ecdysozoa</taxon>
        <taxon>Arthropoda</taxon>
        <taxon>Chelicerata</taxon>
        <taxon>Arachnida</taxon>
        <taxon>Acari</taxon>
        <taxon>Parasitiformes</taxon>
        <taxon>Ixodida</taxon>
        <taxon>Ixodoidea</taxon>
        <taxon>Ixodidae</taxon>
        <taxon>Ixodinae</taxon>
        <taxon>Ixodes</taxon>
    </lineage>
</organism>
<accession>A0AC60QC61</accession>
<dbReference type="EMBL" id="JABSTQ010009208">
    <property type="protein sequence ID" value="KAG0431662.1"/>
    <property type="molecule type" value="Genomic_DNA"/>
</dbReference>
<sequence>MNTRSHAATAEETPWAELTEQLYNRLAEKSATDAATLLEQFDSRLAARVTHVEENVNQRLTEVHHHLTSVQDRLQHLEEAFPTMRPGDSGDLPQVQETSTVRRRPPDEAERPQAGLAHIHSDGMRLKPPTFDGIGSWRAFIIQFETVAQHNGWHSQGKAAALVAQLRGKAADFLESVPDSSRTTYELLLQALEARFNDSHLQQLHLTSLKTYRQGTESLQELADTVDRLARKALLGCSEATLHLMTTSAFIDAIRNSEIQRFVRLARPTTLSAALGHALEMDAANRATTSTVRPIIQNPLPGNSQYRRRRPDWRHCFNCGRPGHLARSCPNPTSQHQENTHAGPTGQGPA</sequence>
<name>A0AC60QC61_IXOPE</name>
<comment type="caution">
    <text evidence="1">The sequence shown here is derived from an EMBL/GenBank/DDBJ whole genome shotgun (WGS) entry which is preliminary data.</text>
</comment>
<proteinExistence type="predicted"/>